<evidence type="ECO:0000256" key="2">
    <source>
        <dbReference type="ARBA" id="ARBA00008420"/>
    </source>
</evidence>
<name>A0A3M8LP35_9MICO</name>
<accession>A0A3M8LP35</accession>
<dbReference type="Proteomes" id="UP000279859">
    <property type="component" value="Unassembled WGS sequence"/>
</dbReference>
<evidence type="ECO:0000256" key="7">
    <source>
        <dbReference type="ARBA" id="ARBA00022840"/>
    </source>
</evidence>
<keyword evidence="4 10" id="KW-0808">Transferase</keyword>
<dbReference type="GO" id="GO:0005737">
    <property type="term" value="C:cytoplasm"/>
    <property type="evidence" value="ECO:0007669"/>
    <property type="project" value="TreeGrafter"/>
</dbReference>
<keyword evidence="12" id="KW-1185">Reference proteome</keyword>
<comment type="caution">
    <text evidence="11">The sequence shown here is derived from an EMBL/GenBank/DDBJ whole genome shotgun (WGS) entry which is preliminary data.</text>
</comment>
<keyword evidence="6 10" id="KW-0418">Kinase</keyword>
<protein>
    <recommendedName>
        <fullName evidence="3 10">Gluconokinase</fullName>
        <ecNumber evidence="3 10">2.7.1.12</ecNumber>
    </recommendedName>
</protein>
<dbReference type="InterPro" id="IPR031322">
    <property type="entry name" value="Shikimate/glucono_kinase"/>
</dbReference>
<dbReference type="InterPro" id="IPR006001">
    <property type="entry name" value="Therm_gnt_kin"/>
</dbReference>
<dbReference type="Pfam" id="PF01202">
    <property type="entry name" value="SKI"/>
    <property type="match status" value="1"/>
</dbReference>
<dbReference type="EMBL" id="RDSR01000001">
    <property type="protein sequence ID" value="RNE67307.1"/>
    <property type="molecule type" value="Genomic_DNA"/>
</dbReference>
<evidence type="ECO:0000256" key="9">
    <source>
        <dbReference type="ARBA" id="ARBA00048090"/>
    </source>
</evidence>
<comment type="similarity">
    <text evidence="2 10">Belongs to the gluconokinase GntK/GntV family.</text>
</comment>
<dbReference type="PANTHER" id="PTHR43442:SF3">
    <property type="entry name" value="GLUCONOKINASE-RELATED"/>
    <property type="match status" value="1"/>
</dbReference>
<dbReference type="OrthoDB" id="9795716at2"/>
<evidence type="ECO:0000256" key="6">
    <source>
        <dbReference type="ARBA" id="ARBA00022777"/>
    </source>
</evidence>
<organism evidence="11 12">
    <name type="scientific">Cryobacterium tepidiphilum</name>
    <dbReference type="NCBI Taxonomy" id="2486026"/>
    <lineage>
        <taxon>Bacteria</taxon>
        <taxon>Bacillati</taxon>
        <taxon>Actinomycetota</taxon>
        <taxon>Actinomycetes</taxon>
        <taxon>Micrococcales</taxon>
        <taxon>Microbacteriaceae</taxon>
        <taxon>Cryobacterium</taxon>
    </lineage>
</organism>
<comment type="catalytic activity">
    <reaction evidence="9 10">
        <text>D-gluconate + ATP = 6-phospho-D-gluconate + ADP + H(+)</text>
        <dbReference type="Rhea" id="RHEA:19433"/>
        <dbReference type="ChEBI" id="CHEBI:15378"/>
        <dbReference type="ChEBI" id="CHEBI:18391"/>
        <dbReference type="ChEBI" id="CHEBI:30616"/>
        <dbReference type="ChEBI" id="CHEBI:58759"/>
        <dbReference type="ChEBI" id="CHEBI:456216"/>
        <dbReference type="EC" id="2.7.1.12"/>
    </reaction>
</comment>
<reference evidence="11 12" key="1">
    <citation type="submission" date="2018-11" db="EMBL/GenBank/DDBJ databases">
        <title>Cryobacterium sp. nov., isolated from rhizosphere soil of lettuce.</title>
        <authorList>
            <person name="Wang Y."/>
        </authorList>
    </citation>
    <scope>NUCLEOTIDE SEQUENCE [LARGE SCALE GENOMIC DNA]</scope>
    <source>
        <strain evidence="11 12">NEAU-85</strain>
    </source>
</reference>
<dbReference type="NCBIfam" id="TIGR01313">
    <property type="entry name" value="therm_gnt_kin"/>
    <property type="match status" value="1"/>
</dbReference>
<evidence type="ECO:0000313" key="11">
    <source>
        <dbReference type="EMBL" id="RNE67307.1"/>
    </source>
</evidence>
<keyword evidence="7 10" id="KW-0067">ATP-binding</keyword>
<evidence type="ECO:0000256" key="8">
    <source>
        <dbReference type="ARBA" id="ARBA00023064"/>
    </source>
</evidence>
<dbReference type="GO" id="GO:0019521">
    <property type="term" value="P:D-gluconate metabolic process"/>
    <property type="evidence" value="ECO:0007669"/>
    <property type="project" value="UniProtKB-KW"/>
</dbReference>
<dbReference type="GO" id="GO:0046316">
    <property type="term" value="F:gluconokinase activity"/>
    <property type="evidence" value="ECO:0007669"/>
    <property type="project" value="UniProtKB-EC"/>
</dbReference>
<sequence length="176" mass="19198">MTERPLVVVMGVSGSGKSTVGRGLAAALGVHFIDGDDLHPSANVTKMASGAPLTDADRWPWLADVGRTLRDYHETGLVIACSALRRIYRQVILWEEPRTRFVHLHGDPGIITSRMSARSEHFMPMTLLADQLSTLEDLTPHERGTVLDVRLPVDVLVSLAHRAVRAAADDSTTIAE</sequence>
<proteinExistence type="inferred from homology"/>
<dbReference type="PANTHER" id="PTHR43442">
    <property type="entry name" value="GLUCONOKINASE-RELATED"/>
    <property type="match status" value="1"/>
</dbReference>
<evidence type="ECO:0000256" key="1">
    <source>
        <dbReference type="ARBA" id="ARBA00004761"/>
    </source>
</evidence>
<keyword evidence="5 10" id="KW-0547">Nucleotide-binding</keyword>
<dbReference type="FunFam" id="3.40.50.300:FF:000522">
    <property type="entry name" value="Gluconokinase"/>
    <property type="match status" value="1"/>
</dbReference>
<evidence type="ECO:0000256" key="4">
    <source>
        <dbReference type="ARBA" id="ARBA00022679"/>
    </source>
</evidence>
<comment type="pathway">
    <text evidence="1">Carbohydrate acid metabolism.</text>
</comment>
<keyword evidence="8" id="KW-0311">Gluconate utilization</keyword>
<dbReference type="InterPro" id="IPR027417">
    <property type="entry name" value="P-loop_NTPase"/>
</dbReference>
<dbReference type="EC" id="2.7.1.12" evidence="3 10"/>
<dbReference type="AlphaFoldDB" id="A0A3M8LP35"/>
<evidence type="ECO:0000256" key="3">
    <source>
        <dbReference type="ARBA" id="ARBA00012054"/>
    </source>
</evidence>
<dbReference type="RefSeq" id="WP_123044339.1">
    <property type="nucleotide sequence ID" value="NZ_RDSR01000001.1"/>
</dbReference>
<dbReference type="SUPFAM" id="SSF52540">
    <property type="entry name" value="P-loop containing nucleoside triphosphate hydrolases"/>
    <property type="match status" value="1"/>
</dbReference>
<gene>
    <name evidence="11" type="ORF">EEJ31_00550</name>
</gene>
<dbReference type="Gene3D" id="3.40.50.300">
    <property type="entry name" value="P-loop containing nucleotide triphosphate hydrolases"/>
    <property type="match status" value="1"/>
</dbReference>
<evidence type="ECO:0000256" key="5">
    <source>
        <dbReference type="ARBA" id="ARBA00022741"/>
    </source>
</evidence>
<dbReference type="CDD" id="cd02021">
    <property type="entry name" value="GntK"/>
    <property type="match status" value="1"/>
</dbReference>
<dbReference type="GO" id="GO:0005524">
    <property type="term" value="F:ATP binding"/>
    <property type="evidence" value="ECO:0007669"/>
    <property type="project" value="UniProtKB-KW"/>
</dbReference>
<evidence type="ECO:0000256" key="10">
    <source>
        <dbReference type="RuleBase" id="RU363066"/>
    </source>
</evidence>
<evidence type="ECO:0000313" key="12">
    <source>
        <dbReference type="Proteomes" id="UP000279859"/>
    </source>
</evidence>